<comment type="caution">
    <text evidence="4">The sequence shown here is derived from an EMBL/GenBank/DDBJ whole genome shotgun (WGS) entry which is preliminary data.</text>
</comment>
<accession>A0A4Q4Z614</accession>
<feature type="domain" description="LTD" evidence="3">
    <location>
        <begin position="53"/>
        <end position="194"/>
    </location>
</feature>
<dbReference type="Pfam" id="PF16640">
    <property type="entry name" value="Big_3_5"/>
    <property type="match status" value="1"/>
</dbReference>
<dbReference type="GO" id="GO:0004519">
    <property type="term" value="F:endonuclease activity"/>
    <property type="evidence" value="ECO:0007669"/>
    <property type="project" value="UniProtKB-KW"/>
</dbReference>
<dbReference type="PANTHER" id="PTHR11575:SF24">
    <property type="entry name" value="5'-NUCLEOTIDASE"/>
    <property type="match status" value="1"/>
</dbReference>
<dbReference type="InterPro" id="IPR036907">
    <property type="entry name" value="5'-Nucleotdase_C_sf"/>
</dbReference>
<reference evidence="4 5" key="1">
    <citation type="submission" date="2019-01" db="EMBL/GenBank/DDBJ databases">
        <title>Nocardioides guangzhouensis sp. nov., an actinobacterium isolated from soil.</title>
        <authorList>
            <person name="Fu Y."/>
            <person name="Cai Y."/>
            <person name="Lin Z."/>
            <person name="Chen P."/>
        </authorList>
    </citation>
    <scope>NUCLEOTIDE SEQUENCE [LARGE SCALE GENOMIC DNA]</scope>
    <source>
        <strain evidence="4 5">130</strain>
    </source>
</reference>
<dbReference type="GO" id="GO:0008768">
    <property type="term" value="F:UDP-sugar diphosphatase activity"/>
    <property type="evidence" value="ECO:0007669"/>
    <property type="project" value="TreeGrafter"/>
</dbReference>
<dbReference type="CDD" id="cd04486">
    <property type="entry name" value="YhcR_OBF_like"/>
    <property type="match status" value="1"/>
</dbReference>
<keyword evidence="4" id="KW-0255">Endonuclease</keyword>
<name>A0A4Q4Z614_9ACTN</name>
<dbReference type="InterPro" id="IPR047971">
    <property type="entry name" value="ExeM-like"/>
</dbReference>
<dbReference type="GO" id="GO:0009166">
    <property type="term" value="P:nucleotide catabolic process"/>
    <property type="evidence" value="ECO:0007669"/>
    <property type="project" value="InterPro"/>
</dbReference>
<dbReference type="OrthoDB" id="1016457at2"/>
<dbReference type="CDD" id="cd10283">
    <property type="entry name" value="MnuA_DNase1-like"/>
    <property type="match status" value="1"/>
</dbReference>
<proteinExistence type="predicted"/>
<dbReference type="SUPFAM" id="SSF56300">
    <property type="entry name" value="Metallo-dependent phosphatases"/>
    <property type="match status" value="1"/>
</dbReference>
<gene>
    <name evidence="4" type="ORF">EKO23_20085</name>
</gene>
<organism evidence="4 5">
    <name type="scientific">Nocardioides guangzhouensis</name>
    <dbReference type="NCBI Taxonomy" id="2497878"/>
    <lineage>
        <taxon>Bacteria</taxon>
        <taxon>Bacillati</taxon>
        <taxon>Actinomycetota</taxon>
        <taxon>Actinomycetes</taxon>
        <taxon>Propionibacteriales</taxon>
        <taxon>Nocardioidaceae</taxon>
        <taxon>Nocardioides</taxon>
    </lineage>
</organism>
<dbReference type="Proteomes" id="UP000295198">
    <property type="component" value="Unassembled WGS sequence"/>
</dbReference>
<feature type="compositionally biased region" description="Low complexity" evidence="2">
    <location>
        <begin position="576"/>
        <end position="586"/>
    </location>
</feature>
<dbReference type="Gene3D" id="2.60.40.10">
    <property type="entry name" value="Immunoglobulins"/>
    <property type="match status" value="1"/>
</dbReference>
<dbReference type="InterPro" id="IPR029052">
    <property type="entry name" value="Metallo-depent_PP-like"/>
</dbReference>
<dbReference type="EMBL" id="SDKM01000037">
    <property type="protein sequence ID" value="RYP83143.1"/>
    <property type="molecule type" value="Genomic_DNA"/>
</dbReference>
<dbReference type="NCBIfam" id="NF033681">
    <property type="entry name" value="ExeM_NucH_DNase"/>
    <property type="match status" value="1"/>
</dbReference>
<dbReference type="InterPro" id="IPR036691">
    <property type="entry name" value="Endo/exonu/phosph_ase_sf"/>
</dbReference>
<dbReference type="GO" id="GO:0008253">
    <property type="term" value="F:5'-nucleotidase activity"/>
    <property type="evidence" value="ECO:0007669"/>
    <property type="project" value="TreeGrafter"/>
</dbReference>
<keyword evidence="4" id="KW-0378">Hydrolase</keyword>
<dbReference type="SUPFAM" id="SSF55816">
    <property type="entry name" value="5'-nucleotidase (syn. UDP-sugar hydrolase), C-terminal domain"/>
    <property type="match status" value="1"/>
</dbReference>
<feature type="region of interest" description="Disordered" evidence="2">
    <location>
        <begin position="571"/>
        <end position="595"/>
    </location>
</feature>
<evidence type="ECO:0000313" key="5">
    <source>
        <dbReference type="Proteomes" id="UP000295198"/>
    </source>
</evidence>
<sequence length="1717" mass="176301">MQDAAADHRRSRRLSLVAAICTFSGSPMFRDLRVRSRALIAATSLGVIAAPMSLLSQPASAAPADHLVISEVYGGGGNTGATLKSDFIELYNPTGSDISVDGLSVQWRSATGTTAATGVTPLSGSVPAGRYYLVQEADGAGGSVDLPTPEATGTIAMGAAGGTAILARGTVAINPGTGPFAGNANVIDLVGVSSNVFETAAASGMSNTTSAARKVAGEDSDNNSADFASGAPAPQNTGWTAPPADFTGSIAEIQGTGATTPKSGAKVTTTGVVTAAYPTGGFNGFWMQTPGADTPNASDAIFVFAGSGGTFTMPAIGDHVQVVGTAGEFAGVTQITPGSAGSVSQLPPASGTVAAKDTLPGAGCAQGSCPGASELDALREASEGEVFDLAGPYTVSNAYSLTNGANGFMEIGLAADTKPLVAPTEDIVWTNTAAVAARTAYNNAHGIVLDDASSKNYTLGDSGDPMPWINKTHTVRVGAAAHFTGNVVLDFRNSIWKIQPTSQVTDLGEDTATFAQTRPAGGPREVGGDLKLGTFNVLNYFPTTGVEYEATTPNRTCRYFADRAENDVTVRDCDDTTTGTANDANGPRGAAEQEDLERQQAKIVTAINTMDADVVSLEEIENSVQFGKDRDDAVQKLVTALNTAAGSTRWAFAPSPAAADLPDLAEQDVIRTAFIYDPATVDLVGTSKVLVGSAAFGNAREPLAQAFKAEGAADSDAFGVIVNHFKSKGSGADDGTGQGNANPDRVAQAQALVTFADQFKTDRGISKMFLTGDFNAYTKEQPVKVLEDAGYTNVKSEDAGEWSYSFGGMSGSLDHVFANGAALDDVTGADLWNINAEEPIAYQYSRYNYNATDFFDGGAPFGASDHNPEIVGIDVADSNAPVDVQILGTNDFHGRLLNSSNNEAGAAVLSGAVKQLRSQKPNTVFAAAGDLIGASTFESFIQKDKPTLDALNEAGLEVSAAGNHEFDAGYDDLVNRVMKPYDAETNPYGGADWEYLAANVRKKSDHSHALPESWIKDFGNVQVGFVGAVTEDLPSLVSPDGIADIEVTDIVDESNAAADQLKADGADIVVLLVHEGAPDTSKASATSNANAFGQIVNGVDGDIDAIVSGHTHLAYNHSVEVPEWVAEGRTVTERPVVSAGQYGSFLNKLVFTWDPVAGKVTAKSQDVVPLETCTANCSSSSPTWTANFPADPAVTSIVDAAVAKANELGAQVLGKIGGPFNRAKLANGTTENRGGESTLGNLVAEVQRWATESETAGSAQIAFMNPGGLRQDMVGVGTGSFPRDLTYRQAAEVQPFANTLVNLTMTGAQIKGVLEQQWQPAGASRPFLRLGTSKGFTSTYDPSRPQGNRITGMWLDGAPIVMGQTYSVTANSFLAAGGDNFTTFGEVTAKRDTGKSDLTAMVDYMAAFTGSGTPLPVDYHQHQVGVAFPADAPASYVPGGHVKFNLSSLAYSTAADAKDGQVTVKLGELVLGSFPVDNTIGTAVFDEYGTAAVDVVLPESMPTGPATLTVVGDTTGSTVTVPITVDKRSTSVSATAEDMAYGTGGSVEVAVSPASATGQVTLLDGTREIAVATLADGSATIPVPGDALEPGAHTLTVQYAGDAAHAASSTTVDVTVAKAAAAVTASANPSAIKKKKGTSTVTVRVSASGVTPTGQVRALIGGTQVAAGALDADGVVRLVVGPFEGAGVRTIELVYGGDAHTGSGRTTTTVTVTNGNP</sequence>
<dbReference type="PRINTS" id="PR01607">
    <property type="entry name" value="APYRASEFAMLY"/>
</dbReference>
<dbReference type="InterPro" id="IPR004843">
    <property type="entry name" value="Calcineurin-like_PHP"/>
</dbReference>
<dbReference type="Pfam" id="PF00149">
    <property type="entry name" value="Metallophos"/>
    <property type="match status" value="1"/>
</dbReference>
<evidence type="ECO:0000256" key="2">
    <source>
        <dbReference type="SAM" id="MobiDB-lite"/>
    </source>
</evidence>
<dbReference type="InterPro" id="IPR032109">
    <property type="entry name" value="Big_3_5"/>
</dbReference>
<dbReference type="SUPFAM" id="SSF56219">
    <property type="entry name" value="DNase I-like"/>
    <property type="match status" value="1"/>
</dbReference>
<dbReference type="Gene3D" id="3.60.21.10">
    <property type="match status" value="1"/>
</dbReference>
<dbReference type="Pfam" id="PF00932">
    <property type="entry name" value="LTD"/>
    <property type="match status" value="1"/>
</dbReference>
<evidence type="ECO:0000259" key="3">
    <source>
        <dbReference type="PROSITE" id="PS51841"/>
    </source>
</evidence>
<dbReference type="PROSITE" id="PS51841">
    <property type="entry name" value="LTD"/>
    <property type="match status" value="1"/>
</dbReference>
<dbReference type="Pfam" id="PF02872">
    <property type="entry name" value="5_nucleotid_C"/>
    <property type="match status" value="1"/>
</dbReference>
<dbReference type="Gene3D" id="3.60.10.10">
    <property type="entry name" value="Endonuclease/exonuclease/phosphatase"/>
    <property type="match status" value="1"/>
</dbReference>
<dbReference type="InterPro" id="IPR006179">
    <property type="entry name" value="5_nucleotidase/apyrase"/>
</dbReference>
<dbReference type="PANTHER" id="PTHR11575">
    <property type="entry name" value="5'-NUCLEOTIDASE-RELATED"/>
    <property type="match status" value="1"/>
</dbReference>
<dbReference type="InterPro" id="IPR013783">
    <property type="entry name" value="Ig-like_fold"/>
</dbReference>
<dbReference type="InterPro" id="IPR008334">
    <property type="entry name" value="5'-Nucleotdase_C"/>
</dbReference>
<protein>
    <submittedName>
        <fullName evidence="4">ExeM/NucH family extracellular endonuclease</fullName>
    </submittedName>
</protein>
<keyword evidence="1" id="KW-0732">Signal</keyword>
<evidence type="ECO:0000313" key="4">
    <source>
        <dbReference type="EMBL" id="RYP83143.1"/>
    </source>
</evidence>
<dbReference type="Gene3D" id="3.90.780.10">
    <property type="entry name" value="5'-Nucleotidase, C-terminal domain"/>
    <property type="match status" value="1"/>
</dbReference>
<dbReference type="GO" id="GO:0030288">
    <property type="term" value="C:outer membrane-bounded periplasmic space"/>
    <property type="evidence" value="ECO:0007669"/>
    <property type="project" value="TreeGrafter"/>
</dbReference>
<keyword evidence="4" id="KW-0540">Nuclease</keyword>
<dbReference type="GO" id="GO:0005975">
    <property type="term" value="P:carbohydrate metabolic process"/>
    <property type="evidence" value="ECO:0007669"/>
    <property type="project" value="UniProtKB-ARBA"/>
</dbReference>
<feature type="region of interest" description="Disordered" evidence="2">
    <location>
        <begin position="212"/>
        <end position="246"/>
    </location>
</feature>
<evidence type="ECO:0000256" key="1">
    <source>
        <dbReference type="ARBA" id="ARBA00022729"/>
    </source>
</evidence>
<keyword evidence="5" id="KW-1185">Reference proteome</keyword>
<dbReference type="InterPro" id="IPR001322">
    <property type="entry name" value="Lamin_tail_dom"/>
</dbReference>